<name>A0A851DEY9_TODME</name>
<protein>
    <submittedName>
        <fullName evidence="6">FOLR1 protein</fullName>
    </submittedName>
</protein>
<proteinExistence type="inferred from homology"/>
<dbReference type="OrthoDB" id="567542at2759"/>
<feature type="domain" description="Folate receptor-like" evidence="5">
    <location>
        <begin position="115"/>
        <end position="204"/>
    </location>
</feature>
<dbReference type="GO" id="GO:0038023">
    <property type="term" value="F:signaling receptor activity"/>
    <property type="evidence" value="ECO:0007669"/>
    <property type="project" value="TreeGrafter"/>
</dbReference>
<evidence type="ECO:0000256" key="4">
    <source>
        <dbReference type="SAM" id="SignalP"/>
    </source>
</evidence>
<sequence length="270" mass="30013">TGLAMRMGVGQALLVLLAAGTVMPAKDPLLNVCMDAKHHKTKPGPEGMLYDQSGWWQSCLLSRRVSAGTKTLLRWALEPSGRGCEGRLWDAADPAPSLSGATTSAHGPVPSQVDSSWRRERILHVPLCKEDCEEWWEDCKDFVTCKENWHKGWNWATGTNRCPWGSMCRPFSQVFPRPKDLCEKIWSNSYKYTTERRGSGRCIQMWFDPAQGNPNVVVAKYYAWKKRSSPAWMDGASPETGKAPCAPPWPVLLLLPLVVALEGAEGCGPR</sequence>
<evidence type="ECO:0000256" key="1">
    <source>
        <dbReference type="ARBA" id="ARBA00007932"/>
    </source>
</evidence>
<feature type="signal peptide" evidence="4">
    <location>
        <begin position="1"/>
        <end position="24"/>
    </location>
</feature>
<dbReference type="PANTHER" id="PTHR10517:SF14">
    <property type="entry name" value="FOLATE RECEPTOR 1-RELATED"/>
    <property type="match status" value="1"/>
</dbReference>
<evidence type="ECO:0000259" key="5">
    <source>
        <dbReference type="Pfam" id="PF03024"/>
    </source>
</evidence>
<evidence type="ECO:0000256" key="2">
    <source>
        <dbReference type="ARBA" id="ARBA00022729"/>
    </source>
</evidence>
<dbReference type="PANTHER" id="PTHR10517">
    <property type="entry name" value="FOLATE RECEPTOR"/>
    <property type="match status" value="1"/>
</dbReference>
<evidence type="ECO:0000313" key="6">
    <source>
        <dbReference type="EMBL" id="NWI67008.1"/>
    </source>
</evidence>
<keyword evidence="2 4" id="KW-0732">Signal</keyword>
<accession>A0A851DEY9</accession>
<dbReference type="AlphaFoldDB" id="A0A851DEY9"/>
<organism evidence="6 7">
    <name type="scientific">Todus mexicanus</name>
    <name type="common">Puerto Rican tody</name>
    <dbReference type="NCBI Taxonomy" id="135184"/>
    <lineage>
        <taxon>Eukaryota</taxon>
        <taxon>Metazoa</taxon>
        <taxon>Chordata</taxon>
        <taxon>Craniata</taxon>
        <taxon>Vertebrata</taxon>
        <taxon>Euteleostomi</taxon>
        <taxon>Archelosauria</taxon>
        <taxon>Archosauria</taxon>
        <taxon>Dinosauria</taxon>
        <taxon>Saurischia</taxon>
        <taxon>Theropoda</taxon>
        <taxon>Coelurosauria</taxon>
        <taxon>Aves</taxon>
        <taxon>Neognathae</taxon>
        <taxon>Neoaves</taxon>
        <taxon>Telluraves</taxon>
        <taxon>Coraciimorphae</taxon>
        <taxon>Coraciiformes</taxon>
        <taxon>Todidae</taxon>
        <taxon>Todus</taxon>
    </lineage>
</organism>
<comment type="caution">
    <text evidence="6">The sequence shown here is derived from an EMBL/GenBank/DDBJ whole genome shotgun (WGS) entry which is preliminary data.</text>
</comment>
<evidence type="ECO:0000313" key="7">
    <source>
        <dbReference type="Proteomes" id="UP000660247"/>
    </source>
</evidence>
<dbReference type="Proteomes" id="UP000660247">
    <property type="component" value="Unassembled WGS sequence"/>
</dbReference>
<evidence type="ECO:0000256" key="3">
    <source>
        <dbReference type="ARBA" id="ARBA00023157"/>
    </source>
</evidence>
<dbReference type="Pfam" id="PF03024">
    <property type="entry name" value="Folate_rec"/>
    <property type="match status" value="1"/>
</dbReference>
<dbReference type="GO" id="GO:0009897">
    <property type="term" value="C:external side of plasma membrane"/>
    <property type="evidence" value="ECO:0007669"/>
    <property type="project" value="TreeGrafter"/>
</dbReference>
<gene>
    <name evidence="6" type="primary">Folr1_1</name>
    <name evidence="6" type="ORF">TODMEX_R04325</name>
</gene>
<keyword evidence="7" id="KW-1185">Reference proteome</keyword>
<dbReference type="EMBL" id="WEIS01053215">
    <property type="protein sequence ID" value="NWI67008.1"/>
    <property type="molecule type" value="Genomic_DNA"/>
</dbReference>
<dbReference type="InterPro" id="IPR018143">
    <property type="entry name" value="Folate_rcpt-like"/>
</dbReference>
<comment type="similarity">
    <text evidence="1">Belongs to the folate receptor family.</text>
</comment>
<feature type="chain" id="PRO_5032529763" evidence="4">
    <location>
        <begin position="25"/>
        <end position="270"/>
    </location>
</feature>
<dbReference type="InterPro" id="IPR004269">
    <property type="entry name" value="Folate_rcpt"/>
</dbReference>
<feature type="non-terminal residue" evidence="6">
    <location>
        <position position="1"/>
    </location>
</feature>
<keyword evidence="3" id="KW-1015">Disulfide bond</keyword>
<feature type="non-terminal residue" evidence="6">
    <location>
        <position position="270"/>
    </location>
</feature>
<reference evidence="6" key="1">
    <citation type="submission" date="2019-10" db="EMBL/GenBank/DDBJ databases">
        <title>Bird 10,000 Genomes (B10K) Project - Family phase.</title>
        <authorList>
            <person name="Zhang G."/>
        </authorList>
    </citation>
    <scope>NUCLEOTIDE SEQUENCE</scope>
    <source>
        <strain evidence="6">B10K-DU-002-69</strain>
        <tissue evidence="6">Muscle</tissue>
    </source>
</reference>